<evidence type="ECO:0000256" key="6">
    <source>
        <dbReference type="ARBA" id="ARBA00022683"/>
    </source>
</evidence>
<evidence type="ECO:0000313" key="10">
    <source>
        <dbReference type="Proteomes" id="UP000051568"/>
    </source>
</evidence>
<comment type="caution">
    <text evidence="9">The sequence shown here is derived from an EMBL/GenBank/DDBJ whole genome shotgun (WGS) entry which is preliminary data.</text>
</comment>
<dbReference type="InterPro" id="IPR001127">
    <property type="entry name" value="PTS_EIIA_1_perm"/>
</dbReference>
<dbReference type="FunFam" id="2.70.70.10:FF:000001">
    <property type="entry name" value="PTS system glucose-specific IIA component"/>
    <property type="match status" value="1"/>
</dbReference>
<dbReference type="STRING" id="319652.IV80_GL001537"/>
<dbReference type="NCBIfam" id="TIGR00830">
    <property type="entry name" value="PTBA"/>
    <property type="match status" value="1"/>
</dbReference>
<evidence type="ECO:0000256" key="7">
    <source>
        <dbReference type="ARBA" id="ARBA00022777"/>
    </source>
</evidence>
<dbReference type="AlphaFoldDB" id="A0A0R2IMQ5"/>
<dbReference type="InterPro" id="IPR050890">
    <property type="entry name" value="PTS_EIIA_component"/>
</dbReference>
<dbReference type="Pfam" id="PF00358">
    <property type="entry name" value="PTS_EIIA_1"/>
    <property type="match status" value="1"/>
</dbReference>
<feature type="domain" description="PTS EIIA type-1" evidence="8">
    <location>
        <begin position="30"/>
        <end position="134"/>
    </location>
</feature>
<keyword evidence="5" id="KW-0808">Transferase</keyword>
<evidence type="ECO:0000256" key="5">
    <source>
        <dbReference type="ARBA" id="ARBA00022679"/>
    </source>
</evidence>
<evidence type="ECO:0000313" key="9">
    <source>
        <dbReference type="EMBL" id="KRN66287.1"/>
    </source>
</evidence>
<protein>
    <recommendedName>
        <fullName evidence="8">PTS EIIA type-1 domain-containing protein</fullName>
    </recommendedName>
</protein>
<keyword evidence="3" id="KW-0813">Transport</keyword>
<dbReference type="PROSITE" id="PS51093">
    <property type="entry name" value="PTS_EIIA_TYPE_1"/>
    <property type="match status" value="1"/>
</dbReference>
<dbReference type="Proteomes" id="UP000051568">
    <property type="component" value="Unassembled WGS sequence"/>
</dbReference>
<dbReference type="SUPFAM" id="SSF51261">
    <property type="entry name" value="Duplicated hybrid motif"/>
    <property type="match status" value="1"/>
</dbReference>
<keyword evidence="4" id="KW-0762">Sugar transport</keyword>
<name>A0A0R2IMQ5_9LACO</name>
<gene>
    <name evidence="9" type="ORF">IV80_GL001537</name>
</gene>
<dbReference type="PATRIC" id="fig|319652.3.peg.1557"/>
<proteinExistence type="predicted"/>
<dbReference type="OrthoDB" id="9769191at2"/>
<evidence type="ECO:0000256" key="3">
    <source>
        <dbReference type="ARBA" id="ARBA00022448"/>
    </source>
</evidence>
<dbReference type="InterPro" id="IPR011055">
    <property type="entry name" value="Dup_hybrid_motif"/>
</dbReference>
<evidence type="ECO:0000259" key="8">
    <source>
        <dbReference type="PROSITE" id="PS51093"/>
    </source>
</evidence>
<evidence type="ECO:0000256" key="2">
    <source>
        <dbReference type="ARBA" id="ARBA00004651"/>
    </source>
</evidence>
<keyword evidence="10" id="KW-1185">Reference proteome</keyword>
<keyword evidence="6" id="KW-0598">Phosphotransferase system</keyword>
<evidence type="ECO:0000256" key="1">
    <source>
        <dbReference type="ARBA" id="ARBA00004496"/>
    </source>
</evidence>
<reference evidence="9 10" key="1">
    <citation type="journal article" date="2015" name="Genome Announc.">
        <title>Expanding the biotechnology potential of lactobacilli through comparative genomics of 213 strains and associated genera.</title>
        <authorList>
            <person name="Sun Z."/>
            <person name="Harris H.M."/>
            <person name="McCann A."/>
            <person name="Guo C."/>
            <person name="Argimon S."/>
            <person name="Zhang W."/>
            <person name="Yang X."/>
            <person name="Jeffery I.B."/>
            <person name="Cooney J.C."/>
            <person name="Kagawa T.F."/>
            <person name="Liu W."/>
            <person name="Song Y."/>
            <person name="Salvetti E."/>
            <person name="Wrobel A."/>
            <person name="Rasinkangas P."/>
            <person name="Parkhill J."/>
            <person name="Rea M.C."/>
            <person name="O'Sullivan O."/>
            <person name="Ritari J."/>
            <person name="Douillard F.P."/>
            <person name="Paul Ross R."/>
            <person name="Yang R."/>
            <person name="Briner A.E."/>
            <person name="Felis G.E."/>
            <person name="de Vos W.M."/>
            <person name="Barrangou R."/>
            <person name="Klaenhammer T.R."/>
            <person name="Caufield P.W."/>
            <person name="Cui Y."/>
            <person name="Zhang H."/>
            <person name="O'Toole P.W."/>
        </authorList>
    </citation>
    <scope>NUCLEOTIDE SEQUENCE [LARGE SCALE GENOMIC DNA]</scope>
    <source>
        <strain evidence="9 10">DSM 17757</strain>
    </source>
</reference>
<dbReference type="PANTHER" id="PTHR45008:SF1">
    <property type="entry name" value="PTS SYSTEM GLUCOSE-SPECIFIC EIIA COMPONENT"/>
    <property type="match status" value="1"/>
</dbReference>
<dbReference type="GO" id="GO:0009401">
    <property type="term" value="P:phosphoenolpyruvate-dependent sugar phosphotransferase system"/>
    <property type="evidence" value="ECO:0007669"/>
    <property type="project" value="UniProtKB-KW"/>
</dbReference>
<dbReference type="GO" id="GO:0005886">
    <property type="term" value="C:plasma membrane"/>
    <property type="evidence" value="ECO:0007669"/>
    <property type="project" value="UniProtKB-SubCell"/>
</dbReference>
<dbReference type="GO" id="GO:0005737">
    <property type="term" value="C:cytoplasm"/>
    <property type="evidence" value="ECO:0007669"/>
    <property type="project" value="UniProtKB-SubCell"/>
</dbReference>
<dbReference type="PROSITE" id="PS00371">
    <property type="entry name" value="PTS_EIIA_TYPE_1_HIS"/>
    <property type="match status" value="1"/>
</dbReference>
<sequence length="160" mass="17196">MLNIFKKKVKKVSLVAPVKGETVELSQVPDKVFASGMMGKGIAFNFETSEIVAPCEGKITMIPESLHAFGITANNGAEILIHIGLDTVNLKGEGFAKLVEVGSHVKAGEPIIKVDREAILAKGYNLVTMLLVTNSDDFTVEIKKIDKVEAGQSEVVTVEK</sequence>
<evidence type="ECO:0000256" key="4">
    <source>
        <dbReference type="ARBA" id="ARBA00022597"/>
    </source>
</evidence>
<dbReference type="RefSeq" id="WP_057751082.1">
    <property type="nucleotide sequence ID" value="NZ_BJVH01000005.1"/>
</dbReference>
<accession>A0A0R2IMQ5</accession>
<organism evidence="9 10">
    <name type="scientific">Pediococcus cellicola</name>
    <dbReference type="NCBI Taxonomy" id="319652"/>
    <lineage>
        <taxon>Bacteria</taxon>
        <taxon>Bacillati</taxon>
        <taxon>Bacillota</taxon>
        <taxon>Bacilli</taxon>
        <taxon>Lactobacillales</taxon>
        <taxon>Lactobacillaceae</taxon>
        <taxon>Pediococcus</taxon>
    </lineage>
</organism>
<comment type="subcellular location">
    <subcellularLocation>
        <location evidence="2">Cell membrane</location>
        <topology evidence="2">Multi-pass membrane protein</topology>
    </subcellularLocation>
    <subcellularLocation>
        <location evidence="1">Cytoplasm</location>
    </subcellularLocation>
</comment>
<dbReference type="EMBL" id="JQBR01000005">
    <property type="protein sequence ID" value="KRN66287.1"/>
    <property type="molecule type" value="Genomic_DNA"/>
</dbReference>
<dbReference type="GO" id="GO:0016301">
    <property type="term" value="F:kinase activity"/>
    <property type="evidence" value="ECO:0007669"/>
    <property type="project" value="UniProtKB-KW"/>
</dbReference>
<keyword evidence="7" id="KW-0418">Kinase</keyword>
<dbReference type="Gene3D" id="2.70.70.10">
    <property type="entry name" value="Glucose Permease (Domain IIA)"/>
    <property type="match status" value="1"/>
</dbReference>
<dbReference type="PANTHER" id="PTHR45008">
    <property type="entry name" value="PTS SYSTEM GLUCOSE-SPECIFIC EIIA COMPONENT"/>
    <property type="match status" value="1"/>
</dbReference>